<dbReference type="PANTHER" id="PTHR43434">
    <property type="entry name" value="PHOSPHOGLYCOLATE PHOSPHATASE"/>
    <property type="match status" value="1"/>
</dbReference>
<evidence type="ECO:0000256" key="3">
    <source>
        <dbReference type="ARBA" id="ARBA00006171"/>
    </source>
</evidence>
<dbReference type="EMBL" id="JAUSRV010000008">
    <property type="protein sequence ID" value="MDP9972142.1"/>
    <property type="molecule type" value="Genomic_DNA"/>
</dbReference>
<dbReference type="Pfam" id="PF00702">
    <property type="entry name" value="Hydrolase"/>
    <property type="match status" value="1"/>
</dbReference>
<dbReference type="PRINTS" id="PR00413">
    <property type="entry name" value="HADHALOGNASE"/>
</dbReference>
<comment type="catalytic activity">
    <reaction evidence="1">
        <text>2-phosphoglycolate + H2O = glycolate + phosphate</text>
        <dbReference type="Rhea" id="RHEA:14369"/>
        <dbReference type="ChEBI" id="CHEBI:15377"/>
        <dbReference type="ChEBI" id="CHEBI:29805"/>
        <dbReference type="ChEBI" id="CHEBI:43474"/>
        <dbReference type="ChEBI" id="CHEBI:58033"/>
        <dbReference type="EC" id="3.1.3.18"/>
    </reaction>
</comment>
<comment type="caution">
    <text evidence="5">The sequence shown here is derived from an EMBL/GenBank/DDBJ whole genome shotgun (WGS) entry which is preliminary data.</text>
</comment>
<accession>A0AAW8EJG9</accession>
<dbReference type="GO" id="GO:0008967">
    <property type="term" value="F:phosphoglycolate phosphatase activity"/>
    <property type="evidence" value="ECO:0007669"/>
    <property type="project" value="UniProtKB-EC"/>
</dbReference>
<reference evidence="5" key="1">
    <citation type="submission" date="2023-07" db="EMBL/GenBank/DDBJ databases">
        <title>Sorghum-associated microbial communities from plants grown in Nebraska, USA.</title>
        <authorList>
            <person name="Schachtman D."/>
        </authorList>
    </citation>
    <scope>NUCLEOTIDE SEQUENCE</scope>
    <source>
        <strain evidence="5">DS3315</strain>
    </source>
</reference>
<proteinExistence type="inferred from homology"/>
<dbReference type="Proteomes" id="UP001224845">
    <property type="component" value="Unassembled WGS sequence"/>
</dbReference>
<dbReference type="InterPro" id="IPR023214">
    <property type="entry name" value="HAD_sf"/>
</dbReference>
<organism evidence="5 6">
    <name type="scientific">Variovorax paradoxus</name>
    <dbReference type="NCBI Taxonomy" id="34073"/>
    <lineage>
        <taxon>Bacteria</taxon>
        <taxon>Pseudomonadati</taxon>
        <taxon>Pseudomonadota</taxon>
        <taxon>Betaproteobacteria</taxon>
        <taxon>Burkholderiales</taxon>
        <taxon>Comamonadaceae</taxon>
        <taxon>Variovorax</taxon>
    </lineage>
</organism>
<keyword evidence="5" id="KW-0378">Hydrolase</keyword>
<dbReference type="InterPro" id="IPR036412">
    <property type="entry name" value="HAD-like_sf"/>
</dbReference>
<dbReference type="GO" id="GO:0006281">
    <property type="term" value="P:DNA repair"/>
    <property type="evidence" value="ECO:0007669"/>
    <property type="project" value="TreeGrafter"/>
</dbReference>
<comment type="similarity">
    <text evidence="3">Belongs to the HAD-like hydrolase superfamily. CbbY/CbbZ/Gph/YieH family.</text>
</comment>
<protein>
    <recommendedName>
        <fullName evidence="4">phosphoglycolate phosphatase</fullName>
        <ecNumber evidence="4">3.1.3.18</ecNumber>
    </recommendedName>
</protein>
<evidence type="ECO:0000313" key="5">
    <source>
        <dbReference type="EMBL" id="MDP9972142.1"/>
    </source>
</evidence>
<dbReference type="AlphaFoldDB" id="A0AAW8EJG9"/>
<dbReference type="InterPro" id="IPR050155">
    <property type="entry name" value="HAD-like_hydrolase_sf"/>
</dbReference>
<name>A0AAW8EJG9_VARPD</name>
<dbReference type="Gene3D" id="1.10.150.240">
    <property type="entry name" value="Putative phosphatase, domain 2"/>
    <property type="match status" value="1"/>
</dbReference>
<dbReference type="GeneID" id="99717898"/>
<dbReference type="Gene3D" id="3.40.50.1000">
    <property type="entry name" value="HAD superfamily/HAD-like"/>
    <property type="match status" value="1"/>
</dbReference>
<dbReference type="InterPro" id="IPR006439">
    <property type="entry name" value="HAD-SF_hydro_IA"/>
</dbReference>
<evidence type="ECO:0000313" key="6">
    <source>
        <dbReference type="Proteomes" id="UP001224845"/>
    </source>
</evidence>
<evidence type="ECO:0000256" key="2">
    <source>
        <dbReference type="ARBA" id="ARBA00004818"/>
    </source>
</evidence>
<dbReference type="EC" id="3.1.3.18" evidence="4"/>
<dbReference type="SUPFAM" id="SSF56784">
    <property type="entry name" value="HAD-like"/>
    <property type="match status" value="1"/>
</dbReference>
<dbReference type="RefSeq" id="WP_051128008.1">
    <property type="nucleotide sequence ID" value="NZ_CAIGKF010000001.1"/>
</dbReference>
<dbReference type="InterPro" id="IPR023198">
    <property type="entry name" value="PGP-like_dom2"/>
</dbReference>
<comment type="pathway">
    <text evidence="2">Organic acid metabolism; glycolate biosynthesis; glycolate from 2-phosphoglycolate: step 1/1.</text>
</comment>
<evidence type="ECO:0000256" key="4">
    <source>
        <dbReference type="ARBA" id="ARBA00013078"/>
    </source>
</evidence>
<evidence type="ECO:0000256" key="1">
    <source>
        <dbReference type="ARBA" id="ARBA00000830"/>
    </source>
</evidence>
<sequence length="232" mass="24825">MTFQAIAFDLDGTLVDNAGGVALALNTALHEADLPCFDLQRVRGWIGDGPDALIERALRAIDLQDVDTAWLSTRVRRNFDAMVLGLPFAECSIYAGIEKLLEQLGRKNVPLAVITNTPTVLARAVLEEAGLLGCFTTVRGADTAALRMPSPLLIEQAARALGTRPERMLMIGGSASARQAACAAGCRAAWAGWGYGLLGSEQGDTVWRLDTPADLLVRMALPQTRRRGRPAA</sequence>
<dbReference type="GO" id="GO:0005829">
    <property type="term" value="C:cytosol"/>
    <property type="evidence" value="ECO:0007669"/>
    <property type="project" value="TreeGrafter"/>
</dbReference>
<gene>
    <name evidence="5" type="ORF">J2W39_003384</name>
</gene>
<dbReference type="PANTHER" id="PTHR43434:SF1">
    <property type="entry name" value="PHOSPHOGLYCOLATE PHOSPHATASE"/>
    <property type="match status" value="1"/>
</dbReference>